<accession>A0AAY4CB13</accession>
<dbReference type="GeneID" id="114767489"/>
<feature type="compositionally biased region" description="Polar residues" evidence="2">
    <location>
        <begin position="57"/>
        <end position="68"/>
    </location>
</feature>
<keyword evidence="5" id="KW-1185">Reference proteome</keyword>
<gene>
    <name evidence="4" type="primary">CEP152</name>
</gene>
<feature type="coiled-coil region" evidence="1">
    <location>
        <begin position="568"/>
        <end position="801"/>
    </location>
</feature>
<evidence type="ECO:0000313" key="5">
    <source>
        <dbReference type="Proteomes" id="UP000694580"/>
    </source>
</evidence>
<dbReference type="Pfam" id="PF25770">
    <property type="entry name" value="CC_CEP63-bind_CEP152"/>
    <property type="match status" value="1"/>
</dbReference>
<feature type="coiled-coil region" evidence="1">
    <location>
        <begin position="249"/>
        <end position="498"/>
    </location>
</feature>
<keyword evidence="1" id="KW-0175">Coiled coil</keyword>
<dbReference type="InterPro" id="IPR051235">
    <property type="entry name" value="CEP152/SHC-Transforming"/>
</dbReference>
<dbReference type="GeneTree" id="ENSGT00950000182870"/>
<dbReference type="Pfam" id="PF25769">
    <property type="entry name" value="PLK4_bind_CEP152"/>
    <property type="match status" value="1"/>
</dbReference>
<name>A0AAY4CB13_9TELE</name>
<evidence type="ECO:0000256" key="2">
    <source>
        <dbReference type="SAM" id="MobiDB-lite"/>
    </source>
</evidence>
<dbReference type="GO" id="GO:0007099">
    <property type="term" value="P:centriole replication"/>
    <property type="evidence" value="ECO:0007669"/>
    <property type="project" value="TreeGrafter"/>
</dbReference>
<dbReference type="Proteomes" id="UP000694580">
    <property type="component" value="Chromosome 17"/>
</dbReference>
<feature type="compositionally biased region" description="Polar residues" evidence="2">
    <location>
        <begin position="1431"/>
        <end position="1443"/>
    </location>
</feature>
<feature type="compositionally biased region" description="Basic and acidic residues" evidence="2">
    <location>
        <begin position="24"/>
        <end position="35"/>
    </location>
</feature>
<dbReference type="InterPro" id="IPR057659">
    <property type="entry name" value="CEP152_CC"/>
</dbReference>
<feature type="domain" description="CEP152 CEP63 binding coiled coil" evidence="3">
    <location>
        <begin position="1289"/>
        <end position="1339"/>
    </location>
</feature>
<feature type="region of interest" description="Disordered" evidence="2">
    <location>
        <begin position="1380"/>
        <end position="1479"/>
    </location>
</feature>
<reference evidence="4 5" key="1">
    <citation type="submission" date="2020-06" db="EMBL/GenBank/DDBJ databases">
        <authorList>
            <consortium name="Wellcome Sanger Institute Data Sharing"/>
        </authorList>
    </citation>
    <scope>NUCLEOTIDE SEQUENCE [LARGE SCALE GENOMIC DNA]</scope>
</reference>
<feature type="coiled-coil region" evidence="1">
    <location>
        <begin position="1001"/>
        <end position="1115"/>
    </location>
</feature>
<dbReference type="GO" id="GO:0005813">
    <property type="term" value="C:centrosome"/>
    <property type="evidence" value="ECO:0007669"/>
    <property type="project" value="TreeGrafter"/>
</dbReference>
<feature type="coiled-coil region" evidence="1">
    <location>
        <begin position="1233"/>
        <end position="1264"/>
    </location>
</feature>
<dbReference type="PANTHER" id="PTHR10337:SF6">
    <property type="entry name" value="CENTROSOMAL PROTEIN OF 152 KDA"/>
    <property type="match status" value="1"/>
</dbReference>
<dbReference type="Ensembl" id="ENSDCDT00010037609.1">
    <property type="protein sequence ID" value="ENSDCDP00010030258.1"/>
    <property type="gene ID" value="ENSDCDG00010019435.1"/>
</dbReference>
<evidence type="ECO:0000313" key="4">
    <source>
        <dbReference type="Ensembl" id="ENSDCDP00010030258.1"/>
    </source>
</evidence>
<dbReference type="PANTHER" id="PTHR10337">
    <property type="entry name" value="SHC TRANSFORMING PROTEIN"/>
    <property type="match status" value="1"/>
</dbReference>
<feature type="region of interest" description="Disordered" evidence="2">
    <location>
        <begin position="1"/>
        <end position="106"/>
    </location>
</feature>
<feature type="compositionally biased region" description="Basic and acidic residues" evidence="2">
    <location>
        <begin position="1449"/>
        <end position="1458"/>
    </location>
</feature>
<dbReference type="RefSeq" id="XP_028815188.1">
    <property type="nucleotide sequence ID" value="XM_028959355.1"/>
</dbReference>
<reference evidence="4" key="2">
    <citation type="submission" date="2025-08" db="UniProtKB">
        <authorList>
            <consortium name="Ensembl"/>
        </authorList>
    </citation>
    <scope>IDENTIFICATION</scope>
</reference>
<proteinExistence type="predicted"/>
<organism evidence="4 5">
    <name type="scientific">Denticeps clupeoides</name>
    <name type="common">denticle herring</name>
    <dbReference type="NCBI Taxonomy" id="299321"/>
    <lineage>
        <taxon>Eukaryota</taxon>
        <taxon>Metazoa</taxon>
        <taxon>Chordata</taxon>
        <taxon>Craniata</taxon>
        <taxon>Vertebrata</taxon>
        <taxon>Euteleostomi</taxon>
        <taxon>Actinopterygii</taxon>
        <taxon>Neopterygii</taxon>
        <taxon>Teleostei</taxon>
        <taxon>Clupei</taxon>
        <taxon>Clupeiformes</taxon>
        <taxon>Denticipitoidei</taxon>
        <taxon>Denticipitidae</taxon>
        <taxon>Denticeps</taxon>
    </lineage>
</organism>
<dbReference type="InterPro" id="IPR057664">
    <property type="entry name" value="CEP152_PLK4_bind"/>
</dbReference>
<protein>
    <recommendedName>
        <fullName evidence="3">CEP152 CEP63 binding coiled coil domain-containing protein</fullName>
    </recommendedName>
</protein>
<evidence type="ECO:0000259" key="3">
    <source>
        <dbReference type="Pfam" id="PF25770"/>
    </source>
</evidence>
<sequence length="1652" mass="189877">MSIDFDSAALQTQHEEEEEYDQEDYAREQELHKLLTDLPDDMLDDSRECSSPEPGYSTCSDRANSNRPQHAWNGPSKWSDQKGPGVTEEDYEDNYNEPSYHEDYSSAQSSNHAAHLQVTTQNLPQRWEAPDGQRYQCEGEGFTYPSMGTEESACTNFSTGDGYEQEVYPVHEDPRPNQNYGNYSNVRNPFQNMDNRTSGDNYKASYNPHQPASQPHMFKPEVPHPNGNYDQLQRDFLDSAQTTVESQQLAQLQILNKAQLRKTEELEQNLEDCKRKIRYLEHQLAIVKDEKDGLAVTLKESGRVLEESKSREAQLQAKVRTLEQQLQAASEREQENVKKQRAAEAAVDSMKLQMMELCRSETLTRAREQHDRDLAAMKEQHETRELNLQQKLDQHTQALQEQMELAQRLREQVRQLERQREAEQVERATVINALTQRLDESQQQCAKLLQTGAVQEMNQMQVKLQQVQSAKNISENMNKVLQEELTELKEHIKLYESGVKLGAITLDNAEWENQLSESYVDLGIKKVNWKNSRLHCSSVLTDTGGSNEPKDMAVKELHSELQRCLGSLKDKRQKVIQLQEELRTSQGQLEQVQKQLDVAQKNIRDSMVRESTMEKQLEASSIAPAHQKELVRLQEEKQHLQERVETLEKWNKELKLSEEKVKTANTELCTKMREMIQELDQEKQETAERYERTHQKFRDDVVNRVHSELSQEHQAQVEQLRTHYEQQIQALEAKLSQVSEEILAVQECYISVCKEKDKLDENLKSKSDFEKKMRDEELQRKEESEQAVEKLRADLLSEHQETLTRLQSQWDKEKEAEIKEQICLNLASAKETWQKEQEEVEKAWALRLKEVDGRARAALTGEQASQTLCSTPEPQSISKEELETQLASQKQKLQQEAAVAAGKALEEAVRRTHRELQQKHLDDVAQHVEGAVSRAYSRWLQELTSHPEYKANLQAEKAKWEAQREEHVEKRITSALKESEEKWRESLRVTKEGLEERAVKSKELEKVILTLQEEVGSLTRQLESHREEQATLLTAELAGAKAAWNREKQEEISRLQAQNQREHQVQLEQSLQRMREESSKQKEGELQEWKMRHEHKVQEERCRGQEEALAELKELLGEIPELLRSEGEESKGSSDGHSPAREKSLRFRLRQVCRNMLFKAVLQARQEWKKASEDKLRRVIMETKEHHEQQIRQIQSSAALRKEETCSSKHCAEAIARLQKKCHDQQRHLEKACHRLQQTVQEHKTTLQTLKKEHEETLQKERADHATVLQDVKRSCKDLENQDKLQAGLVEMKGQYTKAVEKIRADMLRYLQESKERAAEMIRVEVLRERQDTARKMRRYYLTCLQELLEEGGQVAGAEKKIISAASKLAAMAKVLETPMSKKKLGRNQNAQGLSSKLDPPKTSVPKQTFPGAPEDPPKGNVNMEGHPSQPRLNSVQKTSTLPPNGLRPTDETGHVDSNKPGGIKASPDPTHTGDHAAMSSVSGCAFSRSNVTHRNQSREQYLLGTDAGETDDCNSPGLQPFLIKELPVRDDNPSDWSLTSTSSNLSNQMQSCFFPTRMIEPVKPFSVRPPSTDFESCLVETSDTTIYKEIRGPVYFEGKQASSINVKKKREPIPGSEGDRLHKLFPKSLFSGLKVAQQDSGFDSPFLGNQK</sequence>
<reference evidence="4" key="3">
    <citation type="submission" date="2025-09" db="UniProtKB">
        <authorList>
            <consortium name="Ensembl"/>
        </authorList>
    </citation>
    <scope>IDENTIFICATION</scope>
</reference>
<evidence type="ECO:0000256" key="1">
    <source>
        <dbReference type="SAM" id="Coils"/>
    </source>
</evidence>